<dbReference type="Proteomes" id="UP000663722">
    <property type="component" value="Chromosome"/>
</dbReference>
<sequence>MSLYRRETVAGCLRILFHIRMKNIVNQEQPDVIHENP</sequence>
<accession>A0A975BP93</accession>
<name>A0A975BP93_9BACT</name>
<protein>
    <submittedName>
        <fullName evidence="1">Uncharacterized protein</fullName>
    </submittedName>
</protein>
<keyword evidence="2" id="KW-1185">Reference proteome</keyword>
<reference evidence="1" key="1">
    <citation type="journal article" date="2021" name="Microb. Physiol.">
        <title>Proteogenomic Insights into the Physiology of Marine, Sulfate-Reducing, Filamentous Desulfonema limicola and Desulfonema magnum.</title>
        <authorList>
            <person name="Schnaars V."/>
            <person name="Wohlbrand L."/>
            <person name="Scheve S."/>
            <person name="Hinrichs C."/>
            <person name="Reinhardt R."/>
            <person name="Rabus R."/>
        </authorList>
    </citation>
    <scope>NUCLEOTIDE SEQUENCE</scope>
    <source>
        <strain evidence="1">4be13</strain>
    </source>
</reference>
<dbReference type="AlphaFoldDB" id="A0A975BP93"/>
<evidence type="ECO:0000313" key="1">
    <source>
        <dbReference type="EMBL" id="QTA89161.1"/>
    </source>
</evidence>
<proteinExistence type="predicted"/>
<evidence type="ECO:0000313" key="2">
    <source>
        <dbReference type="Proteomes" id="UP000663722"/>
    </source>
</evidence>
<gene>
    <name evidence="1" type="ORF">dnm_052100</name>
</gene>
<dbReference type="EMBL" id="CP061800">
    <property type="protein sequence ID" value="QTA89161.1"/>
    <property type="molecule type" value="Genomic_DNA"/>
</dbReference>
<organism evidence="1 2">
    <name type="scientific">Desulfonema magnum</name>
    <dbReference type="NCBI Taxonomy" id="45655"/>
    <lineage>
        <taxon>Bacteria</taxon>
        <taxon>Pseudomonadati</taxon>
        <taxon>Thermodesulfobacteriota</taxon>
        <taxon>Desulfobacteria</taxon>
        <taxon>Desulfobacterales</taxon>
        <taxon>Desulfococcaceae</taxon>
        <taxon>Desulfonema</taxon>
    </lineage>
</organism>
<dbReference type="KEGG" id="dmm:dnm_052100"/>